<sequence length="353" mass="36476">MAGGEPGFAARAVTDAARDVIGLGTHLGATIDWAVRSAAHIPLPGPSRNATDAATAERWSALATAAALDVGAARVLEPHLDALAILAEARADGIAVDLAALGVDEDASWGVYAAEGGAARLTARQTPSGWVLEGTKPWCSLAQDVSHALVTAWTGEHDRRLFAVAMTDAAVSPHRGPWVARGLSRIVSAPVDFTAASAVPVGDDGWYLRRADFAVGGMGVAAVWWGGALPLLAALRAGAAREGADQIAQMLLGEADALSWSARATLLDAAGRVDAAGADPGGTGDDLRILAERVRAVTATAVERIVTRSGHALGPGPLTVDEEHARRVSDLKIYLRQHHAERDLARLGRLVAS</sequence>
<evidence type="ECO:0000313" key="2">
    <source>
        <dbReference type="Proteomes" id="UP000187185"/>
    </source>
</evidence>
<dbReference type="SUPFAM" id="SSF56645">
    <property type="entry name" value="Acyl-CoA dehydrogenase NM domain-like"/>
    <property type="match status" value="1"/>
</dbReference>
<dbReference type="GO" id="GO:0016627">
    <property type="term" value="F:oxidoreductase activity, acting on the CH-CH group of donors"/>
    <property type="evidence" value="ECO:0007669"/>
    <property type="project" value="InterPro"/>
</dbReference>
<dbReference type="Proteomes" id="UP000187185">
    <property type="component" value="Chromosome"/>
</dbReference>
<dbReference type="Gene3D" id="2.40.110.10">
    <property type="entry name" value="Butyryl-CoA Dehydrogenase, subunit A, domain 2"/>
    <property type="match status" value="1"/>
</dbReference>
<proteinExistence type="predicted"/>
<dbReference type="STRING" id="36805.BOH66_03520"/>
<dbReference type="InterPro" id="IPR009100">
    <property type="entry name" value="AcylCoA_DH/oxidase_NM_dom_sf"/>
</dbReference>
<dbReference type="KEGG" id="maur:BOH66_03520"/>
<dbReference type="InterPro" id="IPR046373">
    <property type="entry name" value="Acyl-CoA_Oxase/DH_mid-dom_sf"/>
</dbReference>
<organism evidence="1 2">
    <name type="scientific">Microbacterium aurum</name>
    <dbReference type="NCBI Taxonomy" id="36805"/>
    <lineage>
        <taxon>Bacteria</taxon>
        <taxon>Bacillati</taxon>
        <taxon>Actinomycetota</taxon>
        <taxon>Actinomycetes</taxon>
        <taxon>Micrococcales</taxon>
        <taxon>Microbacteriaceae</taxon>
        <taxon>Microbacterium</taxon>
    </lineage>
</organism>
<dbReference type="AlphaFoldDB" id="A0A1P8UC50"/>
<evidence type="ECO:0000313" key="1">
    <source>
        <dbReference type="EMBL" id="APZ35718.1"/>
    </source>
</evidence>
<protein>
    <recommendedName>
        <fullName evidence="3">Acyl-CoA dehydrogenase</fullName>
    </recommendedName>
</protein>
<gene>
    <name evidence="1" type="ORF">BOH66_03520</name>
</gene>
<dbReference type="Gene3D" id="1.20.140.10">
    <property type="entry name" value="Butyryl-CoA Dehydrogenase, subunit A, domain 3"/>
    <property type="match status" value="1"/>
</dbReference>
<dbReference type="EMBL" id="CP018762">
    <property type="protein sequence ID" value="APZ35718.1"/>
    <property type="molecule type" value="Genomic_DNA"/>
</dbReference>
<name>A0A1P8UC50_9MICO</name>
<keyword evidence="2" id="KW-1185">Reference proteome</keyword>
<reference evidence="1 2" key="1">
    <citation type="submission" date="2016-12" db="EMBL/GenBank/DDBJ databases">
        <title>Complete genome sequence of Microbacterium aurum KACC 15219.</title>
        <authorList>
            <person name="Jung Y."/>
            <person name="Shin J.-H."/>
            <person name="Lee Y.-J."/>
            <person name="Yi H."/>
            <person name="Bahn Y.-S."/>
            <person name="Kim J.F."/>
            <person name="Lee D.-W."/>
        </authorList>
    </citation>
    <scope>NUCLEOTIDE SEQUENCE [LARGE SCALE GENOMIC DNA]</scope>
    <source>
        <strain evidence="1 2">KACC 15219</strain>
    </source>
</reference>
<evidence type="ECO:0008006" key="3">
    <source>
        <dbReference type="Google" id="ProtNLM"/>
    </source>
</evidence>
<accession>A0A1P8UC50</accession>